<dbReference type="Pfam" id="PF02622">
    <property type="entry name" value="DUF179"/>
    <property type="match status" value="1"/>
</dbReference>
<protein>
    <submittedName>
        <fullName evidence="2">UPF0301 protein</fullName>
    </submittedName>
</protein>
<dbReference type="Proteomes" id="UP001238179">
    <property type="component" value="Chromosome"/>
</dbReference>
<evidence type="ECO:0000256" key="1">
    <source>
        <dbReference type="ARBA" id="ARBA00009600"/>
    </source>
</evidence>
<comment type="similarity">
    <text evidence="1">Belongs to the UPF0301 (AlgH) family.</text>
</comment>
<organism evidence="2 3">
    <name type="scientific">Mesoterricola silvestris</name>
    <dbReference type="NCBI Taxonomy" id="2927979"/>
    <lineage>
        <taxon>Bacteria</taxon>
        <taxon>Pseudomonadati</taxon>
        <taxon>Acidobacteriota</taxon>
        <taxon>Holophagae</taxon>
        <taxon>Holophagales</taxon>
        <taxon>Holophagaceae</taxon>
        <taxon>Mesoterricola</taxon>
    </lineage>
</organism>
<dbReference type="KEGG" id="msil:METEAL_27000"/>
<accession>A0AA48GIF2</accession>
<dbReference type="SUPFAM" id="SSF143456">
    <property type="entry name" value="VC0467-like"/>
    <property type="match status" value="1"/>
</dbReference>
<dbReference type="EMBL" id="AP027080">
    <property type="protein sequence ID" value="BDU73526.1"/>
    <property type="molecule type" value="Genomic_DNA"/>
</dbReference>
<keyword evidence="3" id="KW-1185">Reference proteome</keyword>
<reference evidence="3" key="1">
    <citation type="journal article" date="2023" name="Int. J. Syst. Evol. Microbiol.">
        <title>Mesoterricola silvestris gen. nov., sp. nov., Mesoterricola sediminis sp. nov., Geothrix oryzae sp. nov., Geothrix edaphica sp. nov., Geothrix rubra sp. nov., and Geothrix limicola sp. nov., six novel members of Acidobacteriota isolated from soils.</title>
        <authorList>
            <person name="Itoh H."/>
            <person name="Sugisawa Y."/>
            <person name="Mise K."/>
            <person name="Xu Z."/>
            <person name="Kuniyasu M."/>
            <person name="Ushijima N."/>
            <person name="Kawano K."/>
            <person name="Kobayashi E."/>
            <person name="Shiratori Y."/>
            <person name="Masuda Y."/>
            <person name="Senoo K."/>
        </authorList>
    </citation>
    <scope>NUCLEOTIDE SEQUENCE [LARGE SCALE GENOMIC DNA]</scope>
    <source>
        <strain evidence="3">W79</strain>
    </source>
</reference>
<dbReference type="PANTHER" id="PTHR30327">
    <property type="entry name" value="UNCHARACTERIZED PROTEIN YQGE"/>
    <property type="match status" value="1"/>
</dbReference>
<dbReference type="AlphaFoldDB" id="A0AA48GIF2"/>
<sequence length="173" mass="19105">MIVGMSQLAPCLLVASPMLLDPNFLHSVVLLVEHDEAGGMGVILNRPLPVTLQQICQESRLAFTGDEDATAWRGGPVDPQRGIILVRGGLPEAEDTVLDFTDFISYRKDLLESLLVEPRSTFRLFLGYAGWGAGQLDQEIQEGAWVRVPLNPEWLMPEDPQELWPLAIQSITG</sequence>
<name>A0AA48GIF2_9BACT</name>
<evidence type="ECO:0000313" key="2">
    <source>
        <dbReference type="EMBL" id="BDU73526.1"/>
    </source>
</evidence>
<dbReference type="GO" id="GO:0005829">
    <property type="term" value="C:cytosol"/>
    <property type="evidence" value="ECO:0007669"/>
    <property type="project" value="TreeGrafter"/>
</dbReference>
<dbReference type="PANTHER" id="PTHR30327:SF1">
    <property type="entry name" value="UPF0301 PROTEIN YQGE"/>
    <property type="match status" value="1"/>
</dbReference>
<evidence type="ECO:0000313" key="3">
    <source>
        <dbReference type="Proteomes" id="UP001238179"/>
    </source>
</evidence>
<dbReference type="Gene3D" id="3.40.1740.10">
    <property type="entry name" value="VC0467-like"/>
    <property type="match status" value="1"/>
</dbReference>
<proteinExistence type="inferred from homology"/>
<dbReference type="InterPro" id="IPR003774">
    <property type="entry name" value="AlgH-like"/>
</dbReference>
<gene>
    <name evidence="2" type="ORF">METEAL_27000</name>
</gene>